<accession>A0A2N6VLT0</accession>
<evidence type="ECO:0000256" key="1">
    <source>
        <dbReference type="SAM" id="MobiDB-lite"/>
    </source>
</evidence>
<reference evidence="3 4" key="1">
    <citation type="submission" date="2017-09" db="EMBL/GenBank/DDBJ databases">
        <title>Bacterial strain isolated from the female urinary microbiota.</title>
        <authorList>
            <person name="Thomas-White K."/>
            <person name="Kumar N."/>
            <person name="Forster S."/>
            <person name="Putonti C."/>
            <person name="Lawley T."/>
            <person name="Wolfe A.J."/>
        </authorList>
    </citation>
    <scope>NUCLEOTIDE SEQUENCE [LARGE SCALE GENOMIC DNA]</scope>
    <source>
        <strain evidence="3 4">UMB1301</strain>
    </source>
</reference>
<dbReference type="Proteomes" id="UP000235598">
    <property type="component" value="Unassembled WGS sequence"/>
</dbReference>
<proteinExistence type="predicted"/>
<dbReference type="EMBL" id="PNHK01000003">
    <property type="protein sequence ID" value="PMD05101.1"/>
    <property type="molecule type" value="Genomic_DNA"/>
</dbReference>
<protein>
    <submittedName>
        <fullName evidence="3">Uncharacterized protein</fullName>
    </submittedName>
</protein>
<keyword evidence="2" id="KW-0732">Signal</keyword>
<name>A0A2N6VLT0_9MICO</name>
<feature type="region of interest" description="Disordered" evidence="1">
    <location>
        <begin position="156"/>
        <end position="200"/>
    </location>
</feature>
<evidence type="ECO:0000313" key="4">
    <source>
        <dbReference type="Proteomes" id="UP000235598"/>
    </source>
</evidence>
<comment type="caution">
    <text evidence="3">The sequence shown here is derived from an EMBL/GenBank/DDBJ whole genome shotgun (WGS) entry which is preliminary data.</text>
</comment>
<feature type="signal peptide" evidence="2">
    <location>
        <begin position="1"/>
        <end position="26"/>
    </location>
</feature>
<organism evidence="3 4">
    <name type="scientific">Brevibacterium paucivorans</name>
    <dbReference type="NCBI Taxonomy" id="170994"/>
    <lineage>
        <taxon>Bacteria</taxon>
        <taxon>Bacillati</taxon>
        <taxon>Actinomycetota</taxon>
        <taxon>Actinomycetes</taxon>
        <taxon>Micrococcales</taxon>
        <taxon>Brevibacteriaceae</taxon>
        <taxon>Brevibacterium</taxon>
    </lineage>
</organism>
<feature type="chain" id="PRO_5014743481" evidence="2">
    <location>
        <begin position="27"/>
        <end position="200"/>
    </location>
</feature>
<dbReference type="AlphaFoldDB" id="A0A2N6VLT0"/>
<evidence type="ECO:0000313" key="3">
    <source>
        <dbReference type="EMBL" id="PMD05101.1"/>
    </source>
</evidence>
<evidence type="ECO:0000256" key="2">
    <source>
        <dbReference type="SAM" id="SignalP"/>
    </source>
</evidence>
<gene>
    <name evidence="3" type="ORF">CJ199_08400</name>
</gene>
<sequence length="200" mass="20986">MNVKRLTRAAVVAAAIALVVPVSGCAALLSNQQTHNYVYHGGDGAWASIGGVEFRGILLIANEDNSQAQLFYTIVNNSNGPAKITLKVGDYQKQIKLKKGQRIVQNPQSPDSSGEEAVVKGLNAKVGEQVEVEVSANGMEKTVRAQVLNAEHWYYEDAQPKGGSSTGAPAEGATASPEEGATQAPDQGEATPAPEETEGQ</sequence>